<dbReference type="EMBL" id="JAUIYO010000004">
    <property type="protein sequence ID" value="MFK2825588.1"/>
    <property type="molecule type" value="Genomic_DNA"/>
</dbReference>
<reference evidence="1 2" key="1">
    <citation type="submission" date="2023-07" db="EMBL/GenBank/DDBJ databases">
        <title>Bacillus lucianemedeirus sp. nov, a new species isolated from an immunobiological production facility.</title>
        <authorList>
            <person name="Costa L.V."/>
            <person name="Miranda R.V.S.L."/>
            <person name="Brandao M.L.L."/>
            <person name="Reis C.M.F."/>
            <person name="Frazao A.M."/>
            <person name="Cruz F.V."/>
            <person name="Baio P.V.P."/>
            <person name="Veras J.F.C."/>
            <person name="Ramos J.N."/>
            <person name="Vieira V."/>
        </authorList>
    </citation>
    <scope>NUCLEOTIDE SEQUENCE [LARGE SCALE GENOMIC DNA]</scope>
    <source>
        <strain evidence="1 2">B190/17</strain>
    </source>
</reference>
<dbReference type="RefSeq" id="WP_404316317.1">
    <property type="nucleotide sequence ID" value="NZ_JAUIYO010000004.1"/>
</dbReference>
<evidence type="ECO:0000313" key="1">
    <source>
        <dbReference type="EMBL" id="MFK2825588.1"/>
    </source>
</evidence>
<gene>
    <name evidence="1" type="ORF">QYG89_07840</name>
</gene>
<dbReference type="Proteomes" id="UP001619911">
    <property type="component" value="Unassembled WGS sequence"/>
</dbReference>
<name>A0ABW8I7W8_9BACI</name>
<keyword evidence="2" id="KW-1185">Reference proteome</keyword>
<dbReference type="InterPro" id="IPR025573">
    <property type="entry name" value="YwpF"/>
</dbReference>
<evidence type="ECO:0000313" key="2">
    <source>
        <dbReference type="Proteomes" id="UP001619911"/>
    </source>
</evidence>
<accession>A0ABW8I7W8</accession>
<proteinExistence type="predicted"/>
<sequence>MKTFKVAGFYLAGQNNAQEIRLLDGLIINREDEKQSWLIELFVDPCYEELLRSYEKQKDELKVQVIITHPSNDPALFSAQIRALNKLENGINVLFEGELLHMRNEYAKQILADLVHEGLEGEELIETFDIYLRQRKNARSDKTS</sequence>
<comment type="caution">
    <text evidence="1">The sequence shown here is derived from an EMBL/GenBank/DDBJ whole genome shotgun (WGS) entry which is preliminary data.</text>
</comment>
<organism evidence="1 2">
    <name type="scientific">Bacillus lumedeiriae</name>
    <dbReference type="NCBI Taxonomy" id="3058829"/>
    <lineage>
        <taxon>Bacteria</taxon>
        <taxon>Bacillati</taxon>
        <taxon>Bacillota</taxon>
        <taxon>Bacilli</taxon>
        <taxon>Bacillales</taxon>
        <taxon>Bacillaceae</taxon>
        <taxon>Bacillus</taxon>
    </lineage>
</organism>
<protein>
    <submittedName>
        <fullName evidence="1">YwpF family protein</fullName>
    </submittedName>
</protein>
<dbReference type="Pfam" id="PF14183">
    <property type="entry name" value="YwpF"/>
    <property type="match status" value="1"/>
</dbReference>